<protein>
    <submittedName>
        <fullName evidence="1">Uncharacterized protein</fullName>
    </submittedName>
</protein>
<reference evidence="1 2" key="2">
    <citation type="journal article" date="2019" name="G3 (Bethesda)">
        <title>Hybrid Assembly of the Genome of the Entomopathogenic Nematode Steinernema carpocapsae Identifies the X-Chromosome.</title>
        <authorList>
            <person name="Serra L."/>
            <person name="Macchietto M."/>
            <person name="Macias-Munoz A."/>
            <person name="McGill C.J."/>
            <person name="Rodriguez I.M."/>
            <person name="Rodriguez B."/>
            <person name="Murad R."/>
            <person name="Mortazavi A."/>
        </authorList>
    </citation>
    <scope>NUCLEOTIDE SEQUENCE [LARGE SCALE GENOMIC DNA]</scope>
    <source>
        <strain evidence="1 2">ALL</strain>
    </source>
</reference>
<gene>
    <name evidence="1" type="ORF">L596_000204</name>
</gene>
<keyword evidence="2" id="KW-1185">Reference proteome</keyword>
<comment type="caution">
    <text evidence="1">The sequence shown here is derived from an EMBL/GenBank/DDBJ whole genome shotgun (WGS) entry which is preliminary data.</text>
</comment>
<evidence type="ECO:0000313" key="1">
    <source>
        <dbReference type="EMBL" id="TMS32352.1"/>
    </source>
</evidence>
<dbReference type="AlphaFoldDB" id="A0A4U8UHD9"/>
<organism evidence="1 2">
    <name type="scientific">Steinernema carpocapsae</name>
    <name type="common">Entomopathogenic nematode</name>
    <dbReference type="NCBI Taxonomy" id="34508"/>
    <lineage>
        <taxon>Eukaryota</taxon>
        <taxon>Metazoa</taxon>
        <taxon>Ecdysozoa</taxon>
        <taxon>Nematoda</taxon>
        <taxon>Chromadorea</taxon>
        <taxon>Rhabditida</taxon>
        <taxon>Tylenchina</taxon>
        <taxon>Panagrolaimomorpha</taxon>
        <taxon>Strongyloidoidea</taxon>
        <taxon>Steinernematidae</taxon>
        <taxon>Steinernema</taxon>
    </lineage>
</organism>
<sequence length="90" mass="11019">MSKEFSFGFLGYLFNRFQLIFFYRHSFLMNHLRAFLWLCHLSLPRELSLAFFRLHLELPDSHSICWDLRRGALTIHRFWTNHHPPRNILS</sequence>
<dbReference type="EMBL" id="AZBU02000001">
    <property type="protein sequence ID" value="TMS32352.1"/>
    <property type="molecule type" value="Genomic_DNA"/>
</dbReference>
<evidence type="ECO:0000313" key="2">
    <source>
        <dbReference type="Proteomes" id="UP000298663"/>
    </source>
</evidence>
<accession>A0A4U8UHD9</accession>
<proteinExistence type="predicted"/>
<reference evidence="1 2" key="1">
    <citation type="journal article" date="2015" name="Genome Biol.">
        <title>Comparative genomics of Steinernema reveals deeply conserved gene regulatory networks.</title>
        <authorList>
            <person name="Dillman A.R."/>
            <person name="Macchietto M."/>
            <person name="Porter C.F."/>
            <person name="Rogers A."/>
            <person name="Williams B."/>
            <person name="Antoshechkin I."/>
            <person name="Lee M.M."/>
            <person name="Goodwin Z."/>
            <person name="Lu X."/>
            <person name="Lewis E.E."/>
            <person name="Goodrich-Blair H."/>
            <person name="Stock S.P."/>
            <person name="Adams B.J."/>
            <person name="Sternberg P.W."/>
            <person name="Mortazavi A."/>
        </authorList>
    </citation>
    <scope>NUCLEOTIDE SEQUENCE [LARGE SCALE GENOMIC DNA]</scope>
    <source>
        <strain evidence="1 2">ALL</strain>
    </source>
</reference>
<name>A0A4U8UHD9_STECR</name>
<dbReference type="Proteomes" id="UP000298663">
    <property type="component" value="Unassembled WGS sequence"/>
</dbReference>